<dbReference type="InterPro" id="IPR013762">
    <property type="entry name" value="Integrase-like_cat_sf"/>
</dbReference>
<dbReference type="AlphaFoldDB" id="A0A7X8TTA0"/>
<keyword evidence="1" id="KW-0233">DNA recombination</keyword>
<sequence length="1058" mass="121904">MNQLQRLPMDGLKAQFETLTLKELEQGLAPLHSSPSGQQPLISLPNDSESERLKVIDKVYAYVTSHARYQDNQITAKSLRVIQSKLINDEKHGPIFRLVLNLLLFFIEKQTGIRAPEIGTTVMLKQPLPTLTPDVFFQSELADAIYQLIESNQTLGAYLDEPENNVAYLCLWLMLKEGITREKDLHALLANQSSLYRLNSDWCYQNKHHRQWLSKKATLLLSVWFQHQRPRIRSLTSTIHRYLAQHNLLSYRHPLGLLLLRQMFKLEYVMVRSSVEYKMFIGAITSTALSDNAMTRLMSNTPIQNHRPPKTKLVATVRQQRHWRSGFTPNQAALRQRVPADIEEIAPSKQIQIIRRFTQKLTSAPPQKISRVSTEVLKELQNKLEDKSRIRSRPFCWLLLAWLYHLLKNGGKFKSHLRLKTVAKYINGVSVPFITEFAGCDPEQMNELDWAEKLNLVIESISSPQAKAFVAYFAEFLIDSELVPELCLSDIDLPAAEHNADANIITHIEAERVLKCLQRSKHPRAELARLLFTFGFYLGLRRNEIRGLQFKDFHHNQELHHTLHVRPNKYRLLKSTDGSRNLPIETLLPAPNFNEMMAFLETTKLKHMDRATPIFHAFSDIQINEAFVLVTSVMRGVTGDETLRFHHCRHSFCNWTLCLLYQVNQTGKWPFLCHDYFSAEQAQALRARLGIAKNTRKQFWVVSELLGHASPSTTISSYFHLADVFHRSFFATHLPEPFAVRKVWGQRTPLDACGNPILKPTQQTEYAELQPPEVRFDAVTEPFDVSQLEPSQAQPVSESLTIIDVWRVIRRAAEGQTPEIIANDLSLSLPNVHNILIFEQDTREYTQRFSKHPAKAMVNYHALDTSNIKELEQWIRAFHHHENAVKQTLKLPLLQKSIETFVGAKDAKIRTHDKDVALTLLKMLTMLDMPNQIIEVKWYMTAETITSTAQLTPYLKHIDFWKTALVQHLGMSEQHFSILLPHTHKMLKAHFAIKAHTTLSDDGKYLKYKAPGYVSIEVKQTRFVSDALKPNDAKSRPRRRKSFVSFLRLLVIYLKAAS</sequence>
<organism evidence="2 3">
    <name type="scientific">Vibrio agarilyticus</name>
    <dbReference type="NCBI Taxonomy" id="2726741"/>
    <lineage>
        <taxon>Bacteria</taxon>
        <taxon>Pseudomonadati</taxon>
        <taxon>Pseudomonadota</taxon>
        <taxon>Gammaproteobacteria</taxon>
        <taxon>Vibrionales</taxon>
        <taxon>Vibrionaceae</taxon>
        <taxon>Vibrio</taxon>
    </lineage>
</organism>
<dbReference type="Proteomes" id="UP000535589">
    <property type="component" value="Unassembled WGS sequence"/>
</dbReference>
<name>A0A7X8TTA0_9VIBR</name>
<reference evidence="2 3" key="1">
    <citation type="submission" date="2020-04" db="EMBL/GenBank/DDBJ databases">
        <title>Vibrio sp. SM6, a novel species isolated from seawater.</title>
        <authorList>
            <person name="Wang X."/>
        </authorList>
    </citation>
    <scope>NUCLEOTIDE SEQUENCE [LARGE SCALE GENOMIC DNA]</scope>
    <source>
        <strain evidence="2 3">SM6</strain>
    </source>
</reference>
<comment type="caution">
    <text evidence="2">The sequence shown here is derived from an EMBL/GenBank/DDBJ whole genome shotgun (WGS) entry which is preliminary data.</text>
</comment>
<accession>A0A7X8TTA0</accession>
<dbReference type="GO" id="GO:0006310">
    <property type="term" value="P:DNA recombination"/>
    <property type="evidence" value="ECO:0007669"/>
    <property type="project" value="UniProtKB-KW"/>
</dbReference>
<dbReference type="RefSeq" id="WP_168837330.1">
    <property type="nucleotide sequence ID" value="NZ_JABAIK010000017.1"/>
</dbReference>
<keyword evidence="3" id="KW-1185">Reference proteome</keyword>
<dbReference type="InterPro" id="IPR011010">
    <property type="entry name" value="DNA_brk_join_enz"/>
</dbReference>
<evidence type="ECO:0000313" key="2">
    <source>
        <dbReference type="EMBL" id="NLS14236.1"/>
    </source>
</evidence>
<dbReference type="CDD" id="cd00397">
    <property type="entry name" value="DNA_BRE_C"/>
    <property type="match status" value="1"/>
</dbReference>
<dbReference type="GO" id="GO:0015074">
    <property type="term" value="P:DNA integration"/>
    <property type="evidence" value="ECO:0007669"/>
    <property type="project" value="InterPro"/>
</dbReference>
<gene>
    <name evidence="2" type="ORF">HGP28_15230</name>
</gene>
<proteinExistence type="predicted"/>
<evidence type="ECO:0008006" key="4">
    <source>
        <dbReference type="Google" id="ProtNLM"/>
    </source>
</evidence>
<dbReference type="Gene3D" id="1.10.443.10">
    <property type="entry name" value="Intergrase catalytic core"/>
    <property type="match status" value="1"/>
</dbReference>
<dbReference type="GO" id="GO:0003677">
    <property type="term" value="F:DNA binding"/>
    <property type="evidence" value="ECO:0007669"/>
    <property type="project" value="InterPro"/>
</dbReference>
<dbReference type="EMBL" id="JABAIK010000017">
    <property type="protein sequence ID" value="NLS14236.1"/>
    <property type="molecule type" value="Genomic_DNA"/>
</dbReference>
<protein>
    <recommendedName>
        <fullName evidence="4">Tyr recombinase domain-containing protein</fullName>
    </recommendedName>
</protein>
<dbReference type="SUPFAM" id="SSF56349">
    <property type="entry name" value="DNA breaking-rejoining enzymes"/>
    <property type="match status" value="1"/>
</dbReference>
<evidence type="ECO:0000256" key="1">
    <source>
        <dbReference type="ARBA" id="ARBA00023172"/>
    </source>
</evidence>
<evidence type="ECO:0000313" key="3">
    <source>
        <dbReference type="Proteomes" id="UP000535589"/>
    </source>
</evidence>